<proteinExistence type="predicted"/>
<name>S9R5P1_CYSF2</name>
<dbReference type="AlphaFoldDB" id="S9R5P1"/>
<protein>
    <submittedName>
        <fullName evidence="1">Uncharacterized protein</fullName>
    </submittedName>
</protein>
<reference evidence="1" key="1">
    <citation type="submission" date="2013-05" db="EMBL/GenBank/DDBJ databases">
        <title>Genome assembly of Cystobacter fuscus DSM 2262.</title>
        <authorList>
            <person name="Sharma G."/>
            <person name="Khatri I."/>
            <person name="Kaur C."/>
            <person name="Mayilraj S."/>
            <person name="Subramanian S."/>
        </authorList>
    </citation>
    <scope>NUCLEOTIDE SEQUENCE [LARGE SCALE GENOMIC DNA]</scope>
    <source>
        <strain evidence="1">DSM 2262</strain>
    </source>
</reference>
<evidence type="ECO:0000313" key="2">
    <source>
        <dbReference type="Proteomes" id="UP000011682"/>
    </source>
</evidence>
<sequence>MKTATASVDVVSPRPVRPLEKNIVNMERLASMAGPYSGSQG</sequence>
<evidence type="ECO:0000313" key="1">
    <source>
        <dbReference type="EMBL" id="EPX64293.1"/>
    </source>
</evidence>
<keyword evidence="2" id="KW-1185">Reference proteome</keyword>
<gene>
    <name evidence="1" type="ORF">D187_005427</name>
</gene>
<organism evidence="1 2">
    <name type="scientific">Cystobacter fuscus (strain ATCC 25194 / DSM 2262 / NBRC 100088 / M29)</name>
    <dbReference type="NCBI Taxonomy" id="1242864"/>
    <lineage>
        <taxon>Bacteria</taxon>
        <taxon>Pseudomonadati</taxon>
        <taxon>Myxococcota</taxon>
        <taxon>Myxococcia</taxon>
        <taxon>Myxococcales</taxon>
        <taxon>Cystobacterineae</taxon>
        <taxon>Archangiaceae</taxon>
        <taxon>Cystobacter</taxon>
    </lineage>
</organism>
<dbReference type="Proteomes" id="UP000011682">
    <property type="component" value="Unassembled WGS sequence"/>
</dbReference>
<accession>S9R5P1</accession>
<dbReference type="EMBL" id="ANAH02000004">
    <property type="protein sequence ID" value="EPX64293.1"/>
    <property type="molecule type" value="Genomic_DNA"/>
</dbReference>
<comment type="caution">
    <text evidence="1">The sequence shown here is derived from an EMBL/GenBank/DDBJ whole genome shotgun (WGS) entry which is preliminary data.</text>
</comment>